<dbReference type="InterPro" id="IPR032710">
    <property type="entry name" value="NTF2-like_dom_sf"/>
</dbReference>
<protein>
    <recommendedName>
        <fullName evidence="4">SnoaL-like domain-containing protein</fullName>
    </recommendedName>
</protein>
<proteinExistence type="predicted"/>
<evidence type="ECO:0000256" key="1">
    <source>
        <dbReference type="SAM" id="SignalP"/>
    </source>
</evidence>
<dbReference type="SUPFAM" id="SSF54427">
    <property type="entry name" value="NTF2-like"/>
    <property type="match status" value="1"/>
</dbReference>
<dbReference type="Proteomes" id="UP001500738">
    <property type="component" value="Unassembled WGS sequence"/>
</dbReference>
<evidence type="ECO:0000313" key="2">
    <source>
        <dbReference type="EMBL" id="GAA0863513.1"/>
    </source>
</evidence>
<feature type="chain" id="PRO_5045237646" description="SnoaL-like domain-containing protein" evidence="1">
    <location>
        <begin position="24"/>
        <end position="155"/>
    </location>
</feature>
<evidence type="ECO:0008006" key="4">
    <source>
        <dbReference type="Google" id="ProtNLM"/>
    </source>
</evidence>
<keyword evidence="3" id="KW-1185">Reference proteome</keyword>
<comment type="caution">
    <text evidence="2">The sequence shown here is derived from an EMBL/GenBank/DDBJ whole genome shotgun (WGS) entry which is preliminary data.</text>
</comment>
<gene>
    <name evidence="2" type="ORF">GCM10009115_14360</name>
</gene>
<feature type="signal peptide" evidence="1">
    <location>
        <begin position="1"/>
        <end position="23"/>
    </location>
</feature>
<organism evidence="2 3">
    <name type="scientific">Sphingopyxis soli</name>
    <dbReference type="NCBI Taxonomy" id="592051"/>
    <lineage>
        <taxon>Bacteria</taxon>
        <taxon>Pseudomonadati</taxon>
        <taxon>Pseudomonadota</taxon>
        <taxon>Alphaproteobacteria</taxon>
        <taxon>Sphingomonadales</taxon>
        <taxon>Sphingomonadaceae</taxon>
        <taxon>Sphingopyxis</taxon>
    </lineage>
</organism>
<name>A0ABN1M3V3_9SPHN</name>
<sequence length="155" mass="16890">MTIKLLAASAALLLMGAAPLAHAQMPTWSAEQGEVWKFVQQSWVDDVAQNGKWPAEYADPQMITWSAEFAAPRGKDATVRWTKFQNTQGKVLQYELSPQSISLSGNTAVVTYALTIVAQRGTDKPDWGKEAIVETLVRSGGGWKFLASTSFSLGK</sequence>
<dbReference type="RefSeq" id="WP_215354788.1">
    <property type="nucleotide sequence ID" value="NZ_BAAAFE010000007.1"/>
</dbReference>
<dbReference type="EMBL" id="BAAAFE010000007">
    <property type="protein sequence ID" value="GAA0863513.1"/>
    <property type="molecule type" value="Genomic_DNA"/>
</dbReference>
<dbReference type="Gene3D" id="3.10.450.50">
    <property type="match status" value="1"/>
</dbReference>
<accession>A0ABN1M3V3</accession>
<evidence type="ECO:0000313" key="3">
    <source>
        <dbReference type="Proteomes" id="UP001500738"/>
    </source>
</evidence>
<keyword evidence="1" id="KW-0732">Signal</keyword>
<reference evidence="2 3" key="1">
    <citation type="journal article" date="2019" name="Int. J. Syst. Evol. Microbiol.">
        <title>The Global Catalogue of Microorganisms (GCM) 10K type strain sequencing project: providing services to taxonomists for standard genome sequencing and annotation.</title>
        <authorList>
            <consortium name="The Broad Institute Genomics Platform"/>
            <consortium name="The Broad Institute Genome Sequencing Center for Infectious Disease"/>
            <person name="Wu L."/>
            <person name="Ma J."/>
        </authorList>
    </citation>
    <scope>NUCLEOTIDE SEQUENCE [LARGE SCALE GENOMIC DNA]</scope>
    <source>
        <strain evidence="2 3">JCM 15910</strain>
    </source>
</reference>